<dbReference type="PANTHER" id="PTHR43859">
    <property type="entry name" value="ACYL-ACTIVATING ENZYME"/>
    <property type="match status" value="1"/>
</dbReference>
<evidence type="ECO:0000256" key="3">
    <source>
        <dbReference type="ARBA" id="ARBA00022832"/>
    </source>
</evidence>
<feature type="domain" description="AMP-dependent synthetase/ligase" evidence="5">
    <location>
        <begin position="21"/>
        <end position="391"/>
    </location>
</feature>
<dbReference type="GO" id="GO:0006631">
    <property type="term" value="P:fatty acid metabolic process"/>
    <property type="evidence" value="ECO:0007669"/>
    <property type="project" value="UniProtKB-KW"/>
</dbReference>
<gene>
    <name evidence="7" type="ORF">G5C33_01550</name>
</gene>
<dbReference type="CDD" id="cd12119">
    <property type="entry name" value="ttLC_FACS_AlkK_like"/>
    <property type="match status" value="1"/>
</dbReference>
<keyword evidence="2 7" id="KW-0436">Ligase</keyword>
<evidence type="ECO:0000313" key="7">
    <source>
        <dbReference type="EMBL" id="QIG81725.1"/>
    </source>
</evidence>
<evidence type="ECO:0000256" key="2">
    <source>
        <dbReference type="ARBA" id="ARBA00022598"/>
    </source>
</evidence>
<dbReference type="InterPro" id="IPR025110">
    <property type="entry name" value="AMP-bd_C"/>
</dbReference>
<dbReference type="AlphaFoldDB" id="A0A6G6Y9X1"/>
<feature type="domain" description="AMP-binding enzyme C-terminal" evidence="6">
    <location>
        <begin position="439"/>
        <end position="514"/>
    </location>
</feature>
<dbReference type="Pfam" id="PF00501">
    <property type="entry name" value="AMP-binding"/>
    <property type="match status" value="1"/>
</dbReference>
<evidence type="ECO:0000256" key="4">
    <source>
        <dbReference type="ARBA" id="ARBA00023098"/>
    </source>
</evidence>
<dbReference type="GO" id="GO:0016874">
    <property type="term" value="F:ligase activity"/>
    <property type="evidence" value="ECO:0007669"/>
    <property type="project" value="UniProtKB-KW"/>
</dbReference>
<accession>A0A6G6Y9X1</accession>
<dbReference type="InterPro" id="IPR042099">
    <property type="entry name" value="ANL_N_sf"/>
</dbReference>
<dbReference type="Gene3D" id="3.30.300.30">
    <property type="match status" value="1"/>
</dbReference>
<name>A0A6G6Y9X1_9SPHN</name>
<dbReference type="Proteomes" id="UP000501568">
    <property type="component" value="Chromosome"/>
</dbReference>
<keyword evidence="4" id="KW-0443">Lipid metabolism</keyword>
<protein>
    <submittedName>
        <fullName evidence="7">Long-chain fatty acid--CoA ligase</fullName>
    </submittedName>
</protein>
<keyword evidence="3" id="KW-0276">Fatty acid metabolism</keyword>
<organism evidence="7 8">
    <name type="scientific">Stakelama tenebrarum</name>
    <dbReference type="NCBI Taxonomy" id="2711215"/>
    <lineage>
        <taxon>Bacteria</taxon>
        <taxon>Pseudomonadati</taxon>
        <taxon>Pseudomonadota</taxon>
        <taxon>Alphaproteobacteria</taxon>
        <taxon>Sphingomonadales</taxon>
        <taxon>Sphingomonadaceae</taxon>
        <taxon>Stakelama</taxon>
    </lineage>
</organism>
<dbReference type="InterPro" id="IPR000873">
    <property type="entry name" value="AMP-dep_synth/lig_dom"/>
</dbReference>
<dbReference type="Gene3D" id="3.40.50.12780">
    <property type="entry name" value="N-terminal domain of ligase-like"/>
    <property type="match status" value="1"/>
</dbReference>
<dbReference type="SUPFAM" id="SSF56801">
    <property type="entry name" value="Acetyl-CoA synthetase-like"/>
    <property type="match status" value="1"/>
</dbReference>
<dbReference type="InterPro" id="IPR020845">
    <property type="entry name" value="AMP-binding_CS"/>
</dbReference>
<dbReference type="EMBL" id="CP049109">
    <property type="protein sequence ID" value="QIG81725.1"/>
    <property type="molecule type" value="Genomic_DNA"/>
</dbReference>
<comment type="similarity">
    <text evidence="1">Belongs to the ATP-dependent AMP-binding enzyme family.</text>
</comment>
<reference evidence="7 8" key="1">
    <citation type="submission" date="2020-02" db="EMBL/GenBank/DDBJ databases">
        <authorList>
            <person name="Zheng R.K."/>
            <person name="Sun C.M."/>
        </authorList>
    </citation>
    <scope>NUCLEOTIDE SEQUENCE [LARGE SCALE GENOMIC DNA]</scope>
    <source>
        <strain evidence="8">zrk23</strain>
    </source>
</reference>
<evidence type="ECO:0000256" key="1">
    <source>
        <dbReference type="ARBA" id="ARBA00006432"/>
    </source>
</evidence>
<dbReference type="Pfam" id="PF13193">
    <property type="entry name" value="AMP-binding_C"/>
    <property type="match status" value="1"/>
</dbReference>
<dbReference type="PANTHER" id="PTHR43859:SF4">
    <property type="entry name" value="BUTANOATE--COA LIGASE AAE1-RELATED"/>
    <property type="match status" value="1"/>
</dbReference>
<keyword evidence="8" id="KW-1185">Reference proteome</keyword>
<dbReference type="InterPro" id="IPR045851">
    <property type="entry name" value="AMP-bd_C_sf"/>
</dbReference>
<dbReference type="KEGG" id="spzr:G5C33_01550"/>
<evidence type="ECO:0000259" key="5">
    <source>
        <dbReference type="Pfam" id="PF00501"/>
    </source>
</evidence>
<evidence type="ECO:0000313" key="8">
    <source>
        <dbReference type="Proteomes" id="UP000501568"/>
    </source>
</evidence>
<proteinExistence type="inferred from homology"/>
<evidence type="ECO:0000259" key="6">
    <source>
        <dbReference type="Pfam" id="PF13193"/>
    </source>
</evidence>
<dbReference type="PROSITE" id="PS00455">
    <property type="entry name" value="AMP_BINDING"/>
    <property type="match status" value="1"/>
</dbReference>
<dbReference type="NCBIfam" id="NF004837">
    <property type="entry name" value="PRK06187.1"/>
    <property type="match status" value="1"/>
</dbReference>
<sequence>MGRGRLIPWSLTMDKLIDHAARWHGSAEIVARDVEDMRRRTDWAALRDQARRATNALRGHGVVPGDRLATFAMNGDRHLAAWFGIMNMGAICHTLNPRLSDEQLAYVVNHAGDRIILADSAFRDVITRVRPHCPCVERVLWFDDDGADGWDEWIGSAGTDCVWGDFTEETPAGLCYTSGTTGRPKGVVYTHRSNYLHTLMILQPDVFDISARTSLLLAVPMFHANAWGLCFAAAAAGSKLVLPGPRLDGAALYELLEEEAVTLTAGVPTVWQTLLQFIDDNGLRLSTLKRVMVGGARCPERLIRDFAEHGVEVQHNWGMTETSPLGTAGMPTAAVAALDDEAQLQYKLTQGRVPLGVDIAIFDAEGSELPRDGEAVGFLGVRGHSVIERYYRQDDSALDAHGYFDTGDIGTIDSQGYLRLTDRAKDAIKSGGEWISSSEIESVALNHPSVAIAAALAVPHPKWGERPMLVVQLKPGAEPDADGLREVLVGGLAKWAVPDEIRFHPAIPVNGTGKIDKVRLRRQLFGDAPPQSAALAGA</sequence>